<sequence>MSDLLDTFRSALNVVELSLEDMYKRAEDTNALVHYTPVTLGSLCILSFENTETPFLPYMVIPALRELTGGFGLIDDVNFLTRTGPSYTHLTLHPKTAESERLLHALGVTSNVTNLTLYFGGQYYCMDENFMRGLTCGPGTRNLVPSVVSLALGYYFRCEGNLLLEMLKSRCTPGPLRSIKLRGWPSKPSDLCAFETLRWDQGLELIDARVNPG</sequence>
<accession>A0AAD7NFB0</accession>
<comment type="caution">
    <text evidence="1">The sequence shown here is derived from an EMBL/GenBank/DDBJ whole genome shotgun (WGS) entry which is preliminary data.</text>
</comment>
<reference evidence="1" key="1">
    <citation type="submission" date="2023-03" db="EMBL/GenBank/DDBJ databases">
        <title>Massive genome expansion in bonnet fungi (Mycena s.s.) driven by repeated elements and novel gene families across ecological guilds.</title>
        <authorList>
            <consortium name="Lawrence Berkeley National Laboratory"/>
            <person name="Harder C.B."/>
            <person name="Miyauchi S."/>
            <person name="Viragh M."/>
            <person name="Kuo A."/>
            <person name="Thoen E."/>
            <person name="Andreopoulos B."/>
            <person name="Lu D."/>
            <person name="Skrede I."/>
            <person name="Drula E."/>
            <person name="Henrissat B."/>
            <person name="Morin E."/>
            <person name="Kohler A."/>
            <person name="Barry K."/>
            <person name="LaButti K."/>
            <person name="Morin E."/>
            <person name="Salamov A."/>
            <person name="Lipzen A."/>
            <person name="Mereny Z."/>
            <person name="Hegedus B."/>
            <person name="Baldrian P."/>
            <person name="Stursova M."/>
            <person name="Weitz H."/>
            <person name="Taylor A."/>
            <person name="Grigoriev I.V."/>
            <person name="Nagy L.G."/>
            <person name="Martin F."/>
            <person name="Kauserud H."/>
        </authorList>
    </citation>
    <scope>NUCLEOTIDE SEQUENCE</scope>
    <source>
        <strain evidence="1">CBHHK188m</strain>
    </source>
</reference>
<gene>
    <name evidence="1" type="ORF">DFH07DRAFT_958643</name>
</gene>
<organism evidence="1 2">
    <name type="scientific">Mycena maculata</name>
    <dbReference type="NCBI Taxonomy" id="230809"/>
    <lineage>
        <taxon>Eukaryota</taxon>
        <taxon>Fungi</taxon>
        <taxon>Dikarya</taxon>
        <taxon>Basidiomycota</taxon>
        <taxon>Agaricomycotina</taxon>
        <taxon>Agaricomycetes</taxon>
        <taxon>Agaricomycetidae</taxon>
        <taxon>Agaricales</taxon>
        <taxon>Marasmiineae</taxon>
        <taxon>Mycenaceae</taxon>
        <taxon>Mycena</taxon>
    </lineage>
</organism>
<dbReference type="Proteomes" id="UP001215280">
    <property type="component" value="Unassembled WGS sequence"/>
</dbReference>
<dbReference type="AlphaFoldDB" id="A0AAD7NFB0"/>
<name>A0AAD7NFB0_9AGAR</name>
<dbReference type="EMBL" id="JARJLG010000057">
    <property type="protein sequence ID" value="KAJ7757769.1"/>
    <property type="molecule type" value="Genomic_DNA"/>
</dbReference>
<protein>
    <submittedName>
        <fullName evidence="1">Uncharacterized protein</fullName>
    </submittedName>
</protein>
<evidence type="ECO:0000313" key="1">
    <source>
        <dbReference type="EMBL" id="KAJ7757769.1"/>
    </source>
</evidence>
<evidence type="ECO:0000313" key="2">
    <source>
        <dbReference type="Proteomes" id="UP001215280"/>
    </source>
</evidence>
<keyword evidence="2" id="KW-1185">Reference proteome</keyword>
<proteinExistence type="predicted"/>